<gene>
    <name evidence="1" type="ORF">F1559_003724</name>
</gene>
<dbReference type="EMBL" id="VWRR01000002">
    <property type="protein sequence ID" value="KAF6004891.1"/>
    <property type="molecule type" value="Genomic_DNA"/>
</dbReference>
<evidence type="ECO:0000313" key="2">
    <source>
        <dbReference type="Proteomes" id="UP000530660"/>
    </source>
</evidence>
<protein>
    <submittedName>
        <fullName evidence="1">Uncharacterized protein</fullName>
    </submittedName>
</protein>
<comment type="caution">
    <text evidence="1">The sequence shown here is derived from an EMBL/GenBank/DDBJ whole genome shotgun (WGS) entry which is preliminary data.</text>
</comment>
<organism evidence="1 2">
    <name type="scientific">Cyanidiococcus yangmingshanensis</name>
    <dbReference type="NCBI Taxonomy" id="2690220"/>
    <lineage>
        <taxon>Eukaryota</taxon>
        <taxon>Rhodophyta</taxon>
        <taxon>Bangiophyceae</taxon>
        <taxon>Cyanidiales</taxon>
        <taxon>Cyanidiaceae</taxon>
        <taxon>Cyanidiococcus</taxon>
    </lineage>
</organism>
<name>A0A7J7IRA4_9RHOD</name>
<dbReference type="OrthoDB" id="10586739at2759"/>
<reference evidence="1 2" key="1">
    <citation type="journal article" date="2020" name="J. Phycol.">
        <title>Comparative genome analysis reveals Cyanidiococcus gen. nov., a new extremophilic red algal genus sister to Cyanidioschyzon (Cyanidioschyzonaceae, Rhodophyta).</title>
        <authorList>
            <person name="Liu S.-L."/>
            <person name="Chiang Y.-R."/>
            <person name="Yoon H.S."/>
            <person name="Fu H.-Y."/>
        </authorList>
    </citation>
    <scope>NUCLEOTIDE SEQUENCE [LARGE SCALE GENOMIC DNA]</scope>
    <source>
        <strain evidence="1 2">THAL066</strain>
    </source>
</reference>
<sequence>MSDKGASTEEASDASSSTLRRIIRRTRLFVTEWREKPFVQATVLHPERTLSSLDDAFSQSIARLVRKTRESLSSASPLLPVTALGLGLWGSARVYRRLRELVRPRVRPTASPVGLGEVKPHQ</sequence>
<keyword evidence="2" id="KW-1185">Reference proteome</keyword>
<evidence type="ECO:0000313" key="1">
    <source>
        <dbReference type="EMBL" id="KAF6004891.1"/>
    </source>
</evidence>
<proteinExistence type="predicted"/>
<accession>A0A7J7IRA4</accession>
<dbReference type="AlphaFoldDB" id="A0A7J7IRA4"/>
<dbReference type="Proteomes" id="UP000530660">
    <property type="component" value="Unassembled WGS sequence"/>
</dbReference>